<dbReference type="PANTHER" id="PTHR34512">
    <property type="entry name" value="CELL SURFACE PROTEIN"/>
    <property type="match status" value="1"/>
</dbReference>
<keyword evidence="2" id="KW-0812">Transmembrane</keyword>
<dbReference type="InterPro" id="IPR018391">
    <property type="entry name" value="PQQ_b-propeller_rpt"/>
</dbReference>
<dbReference type="InterPro" id="IPR011047">
    <property type="entry name" value="Quinoprotein_ADH-like_sf"/>
</dbReference>
<dbReference type="SUPFAM" id="SSF50998">
    <property type="entry name" value="Quinoprotein alcohol dehydrogenase-like"/>
    <property type="match status" value="2"/>
</dbReference>
<dbReference type="InterPro" id="IPR015943">
    <property type="entry name" value="WD40/YVTN_repeat-like_dom_sf"/>
</dbReference>
<feature type="domain" description="Pyrrolo-quinoline quinone repeat" evidence="3">
    <location>
        <begin position="404"/>
        <end position="527"/>
    </location>
</feature>
<evidence type="ECO:0000313" key="4">
    <source>
        <dbReference type="EMBL" id="CAB4758613.1"/>
    </source>
</evidence>
<keyword evidence="2" id="KW-0472">Membrane</keyword>
<dbReference type="AlphaFoldDB" id="A0A6J6UIV9"/>
<dbReference type="PANTHER" id="PTHR34512:SF30">
    <property type="entry name" value="OUTER MEMBRANE PROTEIN ASSEMBLY FACTOR BAMB"/>
    <property type="match status" value="1"/>
</dbReference>
<feature type="region of interest" description="Disordered" evidence="1">
    <location>
        <begin position="52"/>
        <end position="76"/>
    </location>
</feature>
<keyword evidence="2" id="KW-1133">Transmembrane helix</keyword>
<accession>A0A6J6UIV9</accession>
<name>A0A6J6UIV9_9ZZZZ</name>
<dbReference type="Pfam" id="PF13360">
    <property type="entry name" value="PQQ_2"/>
    <property type="match status" value="1"/>
</dbReference>
<dbReference type="EMBL" id="CAEZYR010000096">
    <property type="protein sequence ID" value="CAB4758613.1"/>
    <property type="molecule type" value="Genomic_DNA"/>
</dbReference>
<feature type="transmembrane region" description="Helical" evidence="2">
    <location>
        <begin position="12"/>
        <end position="34"/>
    </location>
</feature>
<evidence type="ECO:0000259" key="3">
    <source>
        <dbReference type="Pfam" id="PF13360"/>
    </source>
</evidence>
<proteinExistence type="predicted"/>
<gene>
    <name evidence="4" type="ORF">UFOPK2754_02258</name>
</gene>
<protein>
    <submittedName>
        <fullName evidence="4">Unannotated protein</fullName>
    </submittedName>
</protein>
<dbReference type="SMART" id="SM00564">
    <property type="entry name" value="PQQ"/>
    <property type="match status" value="3"/>
</dbReference>
<dbReference type="Gene3D" id="2.130.10.10">
    <property type="entry name" value="YVTN repeat-like/Quinoprotein amine dehydrogenase"/>
    <property type="match status" value="2"/>
</dbReference>
<evidence type="ECO:0000256" key="1">
    <source>
        <dbReference type="SAM" id="MobiDB-lite"/>
    </source>
</evidence>
<evidence type="ECO:0000256" key="2">
    <source>
        <dbReference type="SAM" id="Phobius"/>
    </source>
</evidence>
<dbReference type="InterPro" id="IPR002372">
    <property type="entry name" value="PQQ_rpt_dom"/>
</dbReference>
<reference evidence="4" key="1">
    <citation type="submission" date="2020-05" db="EMBL/GenBank/DDBJ databases">
        <authorList>
            <person name="Chiriac C."/>
            <person name="Salcher M."/>
            <person name="Ghai R."/>
            <person name="Kavagutti S V."/>
        </authorList>
    </citation>
    <scope>NUCLEOTIDE SEQUENCE</scope>
</reference>
<organism evidence="4">
    <name type="scientific">freshwater metagenome</name>
    <dbReference type="NCBI Taxonomy" id="449393"/>
    <lineage>
        <taxon>unclassified sequences</taxon>
        <taxon>metagenomes</taxon>
        <taxon>ecological metagenomes</taxon>
    </lineage>
</organism>
<sequence length="530" mass="57128">MAVSDNARRFGAGVTKGVSAVAIALVISAVWWTVAPNSQRAITDTATIAPLTGTGTDARSTSSTTSAPPATTAVPTKPPFAGWVNPASAGAPFPKATTNGLITFRGNPTRSYYGTGPIPTKPKVLWSYPKGNGGMCGSSSDTDGEQTWCGTGWNGQPSVWDYNGKTWLAFGAYDYRVHFLNATDGSDMIPALNTGDLAKGTVSVDPDGFPLLYHGSRDNYLRIVAFDRAEPTVLWKLNANDPALGPTLWNDDWDGSPLIIDDYLFEGGENSRINVVKLNRSYGADGKVKVDPKIVWSAAGWDNELLQYITDQQVSIENSVAISGNTLYFANSGGLVQGWDISGLKDGATPTRTFRFWAGDDIDASIVIDDEGFLYVGSEWERYNDRSRDVGQIIKLDPRKPDNPLVWGIKNQVAEGKSGVWGTPGLYKDMLYVPTNGGELLGVDRATGNVRWRKKLPGPLWQSPVIIDGVLIQGDCSGVLHAYDVRDTTIDPPQLWSVQLTGCIESTPAVWNGRIYVGARGGKFYAIGDS</sequence>